<evidence type="ECO:0000313" key="3">
    <source>
        <dbReference type="WBParaSite" id="ASIM_0001692001-mRNA-1"/>
    </source>
</evidence>
<dbReference type="WBParaSite" id="ASIM_0001692001-mRNA-1">
    <property type="protein sequence ID" value="ASIM_0001692001-mRNA-1"/>
    <property type="gene ID" value="ASIM_0001692001"/>
</dbReference>
<name>A0A0M3K7H9_ANISI</name>
<protein>
    <submittedName>
        <fullName evidence="3">Stage VI sporulation protein F</fullName>
    </submittedName>
</protein>
<proteinExistence type="predicted"/>
<evidence type="ECO:0000313" key="2">
    <source>
        <dbReference type="Proteomes" id="UP000267096"/>
    </source>
</evidence>
<accession>A0A0M3K7H9</accession>
<gene>
    <name evidence="1" type="ORF">ASIM_LOCUS16327</name>
</gene>
<dbReference type="EMBL" id="UYRR01032992">
    <property type="protein sequence ID" value="VDK57462.1"/>
    <property type="molecule type" value="Genomic_DNA"/>
</dbReference>
<evidence type="ECO:0000313" key="1">
    <source>
        <dbReference type="EMBL" id="VDK57462.1"/>
    </source>
</evidence>
<reference evidence="3" key="1">
    <citation type="submission" date="2017-02" db="UniProtKB">
        <authorList>
            <consortium name="WormBaseParasite"/>
        </authorList>
    </citation>
    <scope>IDENTIFICATION</scope>
</reference>
<dbReference type="AlphaFoldDB" id="A0A0M3K7H9"/>
<keyword evidence="2" id="KW-1185">Reference proteome</keyword>
<dbReference type="Proteomes" id="UP000267096">
    <property type="component" value="Unassembled WGS sequence"/>
</dbReference>
<organism evidence="3">
    <name type="scientific">Anisakis simplex</name>
    <name type="common">Herring worm</name>
    <dbReference type="NCBI Taxonomy" id="6269"/>
    <lineage>
        <taxon>Eukaryota</taxon>
        <taxon>Metazoa</taxon>
        <taxon>Ecdysozoa</taxon>
        <taxon>Nematoda</taxon>
        <taxon>Chromadorea</taxon>
        <taxon>Rhabditida</taxon>
        <taxon>Spirurina</taxon>
        <taxon>Ascaridomorpha</taxon>
        <taxon>Ascaridoidea</taxon>
        <taxon>Anisakidae</taxon>
        <taxon>Anisakis</taxon>
        <taxon>Anisakis simplex complex</taxon>
    </lineage>
</organism>
<reference evidence="1 2" key="2">
    <citation type="submission" date="2018-11" db="EMBL/GenBank/DDBJ databases">
        <authorList>
            <consortium name="Pathogen Informatics"/>
        </authorList>
    </citation>
    <scope>NUCLEOTIDE SEQUENCE [LARGE SCALE GENOMIC DNA]</scope>
</reference>
<sequence length="103" mass="11337">MSSVQVIKTTQLQAKLDHFGKGLKDLIQQALIRVKSSSLSPEAKDAINQMAAVVKNKGQTVPQAKAAMKVVMSKTPKHVTAEINKYMQAHEQEALDKILKLQN</sequence>